<feature type="compositionally biased region" description="Pro residues" evidence="1">
    <location>
        <begin position="15"/>
        <end position="24"/>
    </location>
</feature>
<dbReference type="GeneID" id="37617635"/>
<name>A0A192GQ65_FRG3V</name>
<evidence type="ECO:0000256" key="1">
    <source>
        <dbReference type="SAM" id="MobiDB-lite"/>
    </source>
</evidence>
<gene>
    <name evidence="2" type="primary">ORF36</name>
    <name evidence="2" type="ORF">BIV_ORF36</name>
</gene>
<protein>
    <submittedName>
        <fullName evidence="2">Uncharacterized protein</fullName>
    </submittedName>
</protein>
<evidence type="ECO:0000313" key="2">
    <source>
        <dbReference type="EMBL" id="ANK57961.1"/>
    </source>
</evidence>
<feature type="compositionally biased region" description="Basic and acidic residues" evidence="1">
    <location>
        <begin position="47"/>
        <end position="57"/>
    </location>
</feature>
<feature type="region of interest" description="Disordered" evidence="1">
    <location>
        <begin position="1"/>
        <end position="68"/>
    </location>
</feature>
<dbReference type="KEGG" id="vg:37617635"/>
<dbReference type="EMBL" id="KX185156">
    <property type="protein sequence ID" value="ANK57961.1"/>
    <property type="molecule type" value="Genomic_DNA"/>
</dbReference>
<feature type="compositionally biased region" description="Pro residues" evidence="1">
    <location>
        <begin position="32"/>
        <end position="41"/>
    </location>
</feature>
<feature type="region of interest" description="Disordered" evidence="1">
    <location>
        <begin position="139"/>
        <end position="168"/>
    </location>
</feature>
<dbReference type="RefSeq" id="YP_009506694.1">
    <property type="nucleotide sequence ID" value="NC_038507.1"/>
</dbReference>
<sequence>MSPTCPLLPTGPAGPEGPTPPPTDVPASPSSPLEPSPPLGPWIPLDLCRHGDPRRPWDPGAQSDCPQVRGVRGVRGVPAARPLRPCPVRVRVHQRREKSPHVVYPHDVDDFPVPLQNGFFTVSSGNAMTALTLNNLSSAHKVGGGGKGRSRTRVSRRHKHPHSHHDGCHYHGSQHELLYGAHVGEPSLSRVVDHASWIVGIVLLLIMHVGGRRRHVVYSSQDGAHVMNVAHFDVATFAKVSCTHCLFFTYLDLLKFLYAG</sequence>
<organism evidence="2 3">
    <name type="scientific">Bohle iridovirus</name>
    <dbReference type="NCBI Taxonomy" id="100220"/>
    <lineage>
        <taxon>Viruses</taxon>
        <taxon>Varidnaviria</taxon>
        <taxon>Bamfordvirae</taxon>
        <taxon>Nucleocytoviricota</taxon>
        <taxon>Megaviricetes</taxon>
        <taxon>Pimascovirales</taxon>
        <taxon>Pimascovirales incertae sedis</taxon>
        <taxon>Iridoviridae</taxon>
        <taxon>Alphairidovirinae</taxon>
        <taxon>Ranavirus</taxon>
        <taxon>Ranavirus rana1</taxon>
        <taxon>Frog virus 3</taxon>
    </lineage>
</organism>
<accession>A0A192GQ65</accession>
<feature type="compositionally biased region" description="Basic residues" evidence="1">
    <location>
        <begin position="148"/>
        <end position="163"/>
    </location>
</feature>
<evidence type="ECO:0000313" key="3">
    <source>
        <dbReference type="Proteomes" id="UP000100588"/>
    </source>
</evidence>
<reference evidence="3" key="1">
    <citation type="journal article" date="2016" name="Genome Announc.">
        <title>Complete genome sequence of Bohle Iridovirus from ornate burrowing frog (Limnodynastes ornatus) in Australia.</title>
        <authorList>
            <person name="Hick P."/>
            <person name="Subramaniam K."/>
            <person name="Whittington R."/>
            <person name="Waltzek T.B."/>
        </authorList>
    </citation>
    <scope>NUCLEOTIDE SEQUENCE [LARGE SCALE GENOMIC DNA]</scope>
</reference>
<proteinExistence type="predicted"/>
<dbReference type="Proteomes" id="UP000100588">
    <property type="component" value="Segment"/>
</dbReference>